<accession>A0A1V6CCA8</accession>
<reference evidence="3" key="1">
    <citation type="submission" date="2017-02" db="EMBL/GenBank/DDBJ databases">
        <title>Delving into the versatile metabolic prowess of the omnipresent phylum Bacteroidetes.</title>
        <authorList>
            <person name="Nobu M.K."/>
            <person name="Mei R."/>
            <person name="Narihiro T."/>
            <person name="Kuroda K."/>
            <person name="Liu W.-T."/>
        </authorList>
    </citation>
    <scope>NUCLEOTIDE SEQUENCE</scope>
    <source>
        <strain evidence="3">ADurb.Bin131</strain>
    </source>
</reference>
<keyword evidence="2" id="KW-0732">Signal</keyword>
<dbReference type="Proteomes" id="UP000485562">
    <property type="component" value="Unassembled WGS sequence"/>
</dbReference>
<comment type="caution">
    <text evidence="3">The sequence shown here is derived from an EMBL/GenBank/DDBJ whole genome shotgun (WGS) entry which is preliminary data.</text>
</comment>
<dbReference type="Gene3D" id="1.10.287.1490">
    <property type="match status" value="1"/>
</dbReference>
<feature type="chain" id="PRO_5013183982" evidence="2">
    <location>
        <begin position="24"/>
        <end position="116"/>
    </location>
</feature>
<sequence length="116" mass="13366">MKYLTTFMVACTLLFGYTMALNAQEKPGQPAPSQEEMAAKKKQIGEIQGKMRAIEKQVASQDEECKKIATQMQELEKQRRARLDTLLEKNQEYQTLKKQLLELMPPPPPKKEEPKK</sequence>
<name>A0A1V6CCA8_UNCT6</name>
<evidence type="ECO:0000256" key="2">
    <source>
        <dbReference type="SAM" id="SignalP"/>
    </source>
</evidence>
<dbReference type="AlphaFoldDB" id="A0A1V6CCA8"/>
<proteinExistence type="predicted"/>
<feature type="region of interest" description="Disordered" evidence="1">
    <location>
        <begin position="24"/>
        <end position="43"/>
    </location>
</feature>
<dbReference type="EMBL" id="MWDQ01000037">
    <property type="protein sequence ID" value="OQB74537.1"/>
    <property type="molecule type" value="Genomic_DNA"/>
</dbReference>
<organism evidence="3">
    <name type="scientific">candidate division TA06 bacterium ADurb.Bin131</name>
    <dbReference type="NCBI Taxonomy" id="1852827"/>
    <lineage>
        <taxon>Bacteria</taxon>
        <taxon>Bacteria division TA06</taxon>
    </lineage>
</organism>
<evidence type="ECO:0000256" key="1">
    <source>
        <dbReference type="SAM" id="MobiDB-lite"/>
    </source>
</evidence>
<feature type="signal peptide" evidence="2">
    <location>
        <begin position="1"/>
        <end position="23"/>
    </location>
</feature>
<gene>
    <name evidence="3" type="ORF">BWX89_00479</name>
</gene>
<evidence type="ECO:0000313" key="3">
    <source>
        <dbReference type="EMBL" id="OQB74537.1"/>
    </source>
</evidence>
<protein>
    <submittedName>
        <fullName evidence="3">Uncharacterized protein</fullName>
    </submittedName>
</protein>